<protein>
    <recommendedName>
        <fullName evidence="4">Lipoprotein</fullName>
    </recommendedName>
</protein>
<evidence type="ECO:0000313" key="3">
    <source>
        <dbReference type="Proteomes" id="UP001206350"/>
    </source>
</evidence>
<dbReference type="RefSeq" id="WP_077665154.1">
    <property type="nucleotide sequence ID" value="NZ_JALJCU010000030.1"/>
</dbReference>
<feature type="chain" id="PRO_5043621924" description="Lipoprotein" evidence="1">
    <location>
        <begin position="25"/>
        <end position="284"/>
    </location>
</feature>
<dbReference type="EMBL" id="JALJCU010000030">
    <property type="protein sequence ID" value="MCQ9122400.1"/>
    <property type="molecule type" value="Genomic_DNA"/>
</dbReference>
<keyword evidence="3" id="KW-1185">Reference proteome</keyword>
<comment type="caution">
    <text evidence="2">The sequence shown here is derived from an EMBL/GenBank/DDBJ whole genome shotgun (WGS) entry which is preliminary data.</text>
</comment>
<gene>
    <name evidence="2" type="ORF">MUU45_002162</name>
</gene>
<evidence type="ECO:0000256" key="1">
    <source>
        <dbReference type="SAM" id="SignalP"/>
    </source>
</evidence>
<evidence type="ECO:0008006" key="4">
    <source>
        <dbReference type="Google" id="ProtNLM"/>
    </source>
</evidence>
<feature type="signal peptide" evidence="1">
    <location>
        <begin position="1"/>
        <end position="24"/>
    </location>
</feature>
<reference evidence="2 3" key="1">
    <citation type="journal article" date="2022" name="Microbiol. Spectr.">
        <title>Microbiota of the Pregnant Mouse: Characterization of the Bacterial Communities in the Oral Cavity, Lung, Intestine, and Vagina through Culture and DNA Sequencing.</title>
        <authorList>
            <person name="Greenberg J.M."/>
            <person name="Romero R."/>
            <person name="Winters A.D."/>
            <person name="Galaz J."/>
            <person name="Garcia-Flores V."/>
            <person name="Arenas-Hernandez M."/>
            <person name="Panzer J."/>
            <person name="Shaffer Z."/>
            <person name="Kracht D.J."/>
            <person name="Gomez-Lopez N."/>
            <person name="Theis K.R."/>
        </authorList>
    </citation>
    <scope>NUCLEOTIDE SEQUENCE [LARGE SCALE GENOMIC DNA]</scope>
    <source>
        <strain evidence="2 3">MAC-C1-H1</strain>
    </source>
</reference>
<keyword evidence="1" id="KW-0732">Signal</keyword>
<organism evidence="2 3">
    <name type="scientific">Rodentibacter pneumotropicus</name>
    <dbReference type="NCBI Taxonomy" id="758"/>
    <lineage>
        <taxon>Bacteria</taxon>
        <taxon>Pseudomonadati</taxon>
        <taxon>Pseudomonadota</taxon>
        <taxon>Gammaproteobacteria</taxon>
        <taxon>Pasteurellales</taxon>
        <taxon>Pasteurellaceae</taxon>
        <taxon>Rodentibacter</taxon>
    </lineage>
</organism>
<sequence>MTRNNKRTVLYLLATLALVSNCYGEENIKQAGEPDYSETQWRTFYGEKPADYRPEYWVTYYGSEENEECYKPNVVSVVDGKSRIRKKIYKEFIAEEKDDGKGYIIRYPNRFKIGNCMYSSGGGQLYIEEKSDDPRLNQEPYKSKKQIYRQSIIRNTEVMSVSLASNNELDELNKGKLYSNKSEINIFCYRINKNSFDSKLLLKYANCFSSSIENKVNKILMYNSYIIYTINFWKSNPDIKINFRVSNKVYCNNDQYCQKSELSKVSEDLKNPEVFSKLYFKGDD</sequence>
<accession>A0AAW5LEA3</accession>
<name>A0AAW5LEA3_9PAST</name>
<dbReference type="AlphaFoldDB" id="A0AAW5LEA3"/>
<proteinExistence type="predicted"/>
<evidence type="ECO:0000313" key="2">
    <source>
        <dbReference type="EMBL" id="MCQ9122400.1"/>
    </source>
</evidence>
<dbReference type="Proteomes" id="UP001206350">
    <property type="component" value="Unassembled WGS sequence"/>
</dbReference>